<evidence type="ECO:0000313" key="1">
    <source>
        <dbReference type="EMBL" id="ALI27265.1"/>
    </source>
</evidence>
<accession>A0A0N9Y7J6</accession>
<dbReference type="AlphaFoldDB" id="A0A0N9Y7J6"/>
<proteinExistence type="predicted"/>
<reference evidence="1 2" key="1">
    <citation type="journal article" date="2015" name="MBio">
        <title>Enzymatic Degradation of Phenazines Can Generate Energy and Protect Sensitive Organisms from Toxicity.</title>
        <authorList>
            <person name="Costa K.C."/>
            <person name="Bergkessel M."/>
            <person name="Saunders S."/>
            <person name="Korlach J."/>
            <person name="Newman D.K."/>
        </authorList>
    </citation>
    <scope>NUCLEOTIDE SEQUENCE [LARGE SCALE GENOMIC DNA]</scope>
    <source>
        <strain evidence="1 2">CT6</strain>
    </source>
</reference>
<dbReference type="KEGG" id="mft:XA26_34380"/>
<evidence type="ECO:0000313" key="2">
    <source>
        <dbReference type="Proteomes" id="UP000057134"/>
    </source>
</evidence>
<organism evidence="1 2">
    <name type="scientific">Mycolicibacterium fortuitum</name>
    <name type="common">Mycobacterium fortuitum</name>
    <dbReference type="NCBI Taxonomy" id="1766"/>
    <lineage>
        <taxon>Bacteria</taxon>
        <taxon>Bacillati</taxon>
        <taxon>Actinomycetota</taxon>
        <taxon>Actinomycetes</taxon>
        <taxon>Mycobacteriales</taxon>
        <taxon>Mycobacteriaceae</taxon>
        <taxon>Mycolicibacterium</taxon>
    </lineage>
</organism>
<sequence length="37" mass="3742">MVCKPMPDADPVTAYVPMIASLPPDLRAGSAAKIASG</sequence>
<dbReference type="Proteomes" id="UP000057134">
    <property type="component" value="Chromosome"/>
</dbReference>
<protein>
    <submittedName>
        <fullName evidence="1">Uncharacterized protein</fullName>
    </submittedName>
</protein>
<name>A0A0N9Y7J6_MYCFO</name>
<dbReference type="STRING" id="1766.XA26_34380"/>
<gene>
    <name evidence="1" type="ORF">XA26_34380</name>
</gene>
<dbReference type="EMBL" id="CP011269">
    <property type="protein sequence ID" value="ALI27265.1"/>
    <property type="molecule type" value="Genomic_DNA"/>
</dbReference>
<keyword evidence="2" id="KW-1185">Reference proteome</keyword>